<feature type="domain" description="Integrase catalytic" evidence="1">
    <location>
        <begin position="53"/>
        <end position="208"/>
    </location>
</feature>
<dbReference type="Proteomes" id="UP001591681">
    <property type="component" value="Unassembled WGS sequence"/>
</dbReference>
<dbReference type="Gene3D" id="3.30.420.10">
    <property type="entry name" value="Ribonuclease H-like superfamily/Ribonuclease H"/>
    <property type="match status" value="1"/>
</dbReference>
<dbReference type="InterPro" id="IPR052160">
    <property type="entry name" value="Gypsy_RT_Integrase-like"/>
</dbReference>
<dbReference type="AlphaFoldDB" id="A0ABD1L061"/>
<dbReference type="PROSITE" id="PS50994">
    <property type="entry name" value="INTEGRASE"/>
    <property type="match status" value="1"/>
</dbReference>
<proteinExistence type="predicted"/>
<sequence length="264" mass="29750">MRLVVMSDEQRQAVLKECHNNPGTGNHGGVRATMDRVVAGYYWDTIKADVADWVKEPWEVVGMDLIGPLKKTQKGHQYVLTVTDLFTKWVVAEPLKVTEVAEALVPKLYTFGMVRKIITDRVRAFVNELNAHIFAALNIKHAITSAYHPQSNGQDERTNQNVKRVLTKYVNDHQDDWDIHLQAVVYGINTAKQRSTKYSPYFLMYGRHPRLPQALNACSEADGGSLDIADPEEELELKLAGVKALNKTVQNNIEKAQAAQKKNL</sequence>
<dbReference type="SUPFAM" id="SSF53098">
    <property type="entry name" value="Ribonuclease H-like"/>
    <property type="match status" value="1"/>
</dbReference>
<name>A0ABD1L061_9TELE</name>
<dbReference type="Gene3D" id="1.10.340.70">
    <property type="match status" value="1"/>
</dbReference>
<organism evidence="2 3">
    <name type="scientific">Coilia grayii</name>
    <name type="common">Gray's grenadier anchovy</name>
    <dbReference type="NCBI Taxonomy" id="363190"/>
    <lineage>
        <taxon>Eukaryota</taxon>
        <taxon>Metazoa</taxon>
        <taxon>Chordata</taxon>
        <taxon>Craniata</taxon>
        <taxon>Vertebrata</taxon>
        <taxon>Euteleostomi</taxon>
        <taxon>Actinopterygii</taxon>
        <taxon>Neopterygii</taxon>
        <taxon>Teleostei</taxon>
        <taxon>Clupei</taxon>
        <taxon>Clupeiformes</taxon>
        <taxon>Clupeoidei</taxon>
        <taxon>Engraulidae</taxon>
        <taxon>Coilinae</taxon>
        <taxon>Coilia</taxon>
    </lineage>
</organism>
<dbReference type="PANTHER" id="PTHR47266">
    <property type="entry name" value="ENDONUCLEASE-RELATED"/>
    <property type="match status" value="1"/>
</dbReference>
<evidence type="ECO:0000313" key="3">
    <source>
        <dbReference type="Proteomes" id="UP001591681"/>
    </source>
</evidence>
<gene>
    <name evidence="2" type="ORF">ACEWY4_001211</name>
</gene>
<evidence type="ECO:0000313" key="2">
    <source>
        <dbReference type="EMBL" id="KAL2104343.1"/>
    </source>
</evidence>
<dbReference type="InterPro" id="IPR036397">
    <property type="entry name" value="RNaseH_sf"/>
</dbReference>
<dbReference type="FunFam" id="3.30.420.10:FF:000032">
    <property type="entry name" value="Retrovirus-related Pol polyprotein from transposon 297-like Protein"/>
    <property type="match status" value="1"/>
</dbReference>
<dbReference type="InterPro" id="IPR001584">
    <property type="entry name" value="Integrase_cat-core"/>
</dbReference>
<dbReference type="InterPro" id="IPR012337">
    <property type="entry name" value="RNaseH-like_sf"/>
</dbReference>
<accession>A0ABD1L061</accession>
<evidence type="ECO:0000259" key="1">
    <source>
        <dbReference type="PROSITE" id="PS50994"/>
    </source>
</evidence>
<keyword evidence="3" id="KW-1185">Reference proteome</keyword>
<dbReference type="EMBL" id="JBHFQA010000001">
    <property type="protein sequence ID" value="KAL2104343.1"/>
    <property type="molecule type" value="Genomic_DNA"/>
</dbReference>
<dbReference type="InterPro" id="IPR041588">
    <property type="entry name" value="Integrase_H2C2"/>
</dbReference>
<protein>
    <recommendedName>
        <fullName evidence="1">Integrase catalytic domain-containing protein</fullName>
    </recommendedName>
</protein>
<dbReference type="Pfam" id="PF17921">
    <property type="entry name" value="Integrase_H2C2"/>
    <property type="match status" value="1"/>
</dbReference>
<comment type="caution">
    <text evidence="2">The sequence shown here is derived from an EMBL/GenBank/DDBJ whole genome shotgun (WGS) entry which is preliminary data.</text>
</comment>
<reference evidence="2 3" key="1">
    <citation type="submission" date="2024-09" db="EMBL/GenBank/DDBJ databases">
        <title>A chromosome-level genome assembly of Gray's grenadier anchovy, Coilia grayii.</title>
        <authorList>
            <person name="Fu Z."/>
        </authorList>
    </citation>
    <scope>NUCLEOTIDE SEQUENCE [LARGE SCALE GENOMIC DNA]</scope>
    <source>
        <strain evidence="2">G4</strain>
        <tissue evidence="2">Muscle</tissue>
    </source>
</reference>